<dbReference type="EMBL" id="JATAAI010000016">
    <property type="protein sequence ID" value="KAK1740119.1"/>
    <property type="molecule type" value="Genomic_DNA"/>
</dbReference>
<feature type="domain" description="XPG N-terminal" evidence="18">
    <location>
        <begin position="1"/>
        <end position="114"/>
    </location>
</feature>
<evidence type="ECO:0000256" key="8">
    <source>
        <dbReference type="ARBA" id="ARBA00022801"/>
    </source>
</evidence>
<dbReference type="Pfam" id="PF00867">
    <property type="entry name" value="XPG_I"/>
    <property type="match status" value="1"/>
</dbReference>
<comment type="caution">
    <text evidence="19">The sequence shown here is derived from an EMBL/GenBank/DDBJ whole genome shotgun (WGS) entry which is preliminary data.</text>
</comment>
<evidence type="ECO:0000256" key="6">
    <source>
        <dbReference type="ARBA" id="ARBA00022723"/>
    </source>
</evidence>
<dbReference type="GO" id="GO:0003677">
    <property type="term" value="F:DNA binding"/>
    <property type="evidence" value="ECO:0007669"/>
    <property type="project" value="UniProtKB-KW"/>
</dbReference>
<reference evidence="19" key="1">
    <citation type="submission" date="2023-06" db="EMBL/GenBank/DDBJ databases">
        <title>Survivors Of The Sea: Transcriptome response of Skeletonema marinoi to long-term dormancy.</title>
        <authorList>
            <person name="Pinder M.I.M."/>
            <person name="Kourtchenko O."/>
            <person name="Robertson E.K."/>
            <person name="Larsson T."/>
            <person name="Maumus F."/>
            <person name="Osuna-Cruz C.M."/>
            <person name="Vancaester E."/>
            <person name="Stenow R."/>
            <person name="Vandepoele K."/>
            <person name="Ploug H."/>
            <person name="Bruchert V."/>
            <person name="Godhe A."/>
            <person name="Topel M."/>
        </authorList>
    </citation>
    <scope>NUCLEOTIDE SEQUENCE</scope>
    <source>
        <strain evidence="19">R05AC</strain>
    </source>
</reference>
<keyword evidence="14" id="KW-0234">DNA repair</keyword>
<dbReference type="GO" id="GO:0046872">
    <property type="term" value="F:metal ion binding"/>
    <property type="evidence" value="ECO:0007669"/>
    <property type="project" value="UniProtKB-KW"/>
</dbReference>
<evidence type="ECO:0000256" key="16">
    <source>
        <dbReference type="SAM" id="MobiDB-lite"/>
    </source>
</evidence>
<feature type="region of interest" description="Disordered" evidence="16">
    <location>
        <begin position="510"/>
        <end position="573"/>
    </location>
</feature>
<dbReference type="InterPro" id="IPR008918">
    <property type="entry name" value="HhH2"/>
</dbReference>
<evidence type="ECO:0000256" key="7">
    <source>
        <dbReference type="ARBA" id="ARBA00022763"/>
    </source>
</evidence>
<dbReference type="SUPFAM" id="SSF47807">
    <property type="entry name" value="5' to 3' exonuclease, C-terminal subdomain"/>
    <property type="match status" value="1"/>
</dbReference>
<dbReference type="CDD" id="cd09908">
    <property type="entry name" value="H3TH_EXO1"/>
    <property type="match status" value="1"/>
</dbReference>
<feature type="region of interest" description="Disordered" evidence="16">
    <location>
        <begin position="639"/>
        <end position="658"/>
    </location>
</feature>
<comment type="similarity">
    <text evidence="3">Belongs to the XPG/RAD2 endonuclease family. EXO1 subfamily.</text>
</comment>
<evidence type="ECO:0000256" key="9">
    <source>
        <dbReference type="ARBA" id="ARBA00022839"/>
    </source>
</evidence>
<feature type="compositionally biased region" description="Basic and acidic residues" evidence="16">
    <location>
        <begin position="383"/>
        <end position="396"/>
    </location>
</feature>
<dbReference type="FunFam" id="3.40.50.1010:FF:000002">
    <property type="entry name" value="Exonuclease 1, putative"/>
    <property type="match status" value="1"/>
</dbReference>
<dbReference type="CDD" id="cd09857">
    <property type="entry name" value="PIN_EXO1"/>
    <property type="match status" value="1"/>
</dbReference>
<dbReference type="EC" id="3.1.-.-" evidence="19"/>
<dbReference type="GO" id="GO:0035312">
    <property type="term" value="F:5'-3' DNA exonuclease activity"/>
    <property type="evidence" value="ECO:0007669"/>
    <property type="project" value="InterPro"/>
</dbReference>
<dbReference type="Gene3D" id="1.10.150.20">
    <property type="entry name" value="5' to 3' exonuclease, C-terminal subdomain"/>
    <property type="match status" value="1"/>
</dbReference>
<keyword evidence="4" id="KW-0597">Phosphoprotein</keyword>
<dbReference type="InterPro" id="IPR029060">
    <property type="entry name" value="PIN-like_dom_sf"/>
</dbReference>
<dbReference type="SMART" id="SM00279">
    <property type="entry name" value="HhH2"/>
    <property type="match status" value="1"/>
</dbReference>
<keyword evidence="10" id="KW-0460">Magnesium</keyword>
<keyword evidence="9 19" id="KW-0269">Exonuclease</keyword>
<keyword evidence="5" id="KW-0540">Nuclease</keyword>
<dbReference type="SMART" id="SM00485">
    <property type="entry name" value="XPGN"/>
    <property type="match status" value="1"/>
</dbReference>
<feature type="region of interest" description="Disordered" evidence="16">
    <location>
        <begin position="350"/>
        <end position="396"/>
    </location>
</feature>
<feature type="compositionally biased region" description="Basic and acidic residues" evidence="16">
    <location>
        <begin position="535"/>
        <end position="552"/>
    </location>
</feature>
<evidence type="ECO:0000256" key="13">
    <source>
        <dbReference type="ARBA" id="ARBA00023128"/>
    </source>
</evidence>
<keyword evidence="15" id="KW-0539">Nucleus</keyword>
<dbReference type="PRINTS" id="PR00853">
    <property type="entry name" value="XPGRADSUPER"/>
</dbReference>
<dbReference type="InterPro" id="IPR006085">
    <property type="entry name" value="XPG_DNA_repair_N"/>
</dbReference>
<dbReference type="GO" id="GO:0006281">
    <property type="term" value="P:DNA repair"/>
    <property type="evidence" value="ECO:0007669"/>
    <property type="project" value="UniProtKB-KW"/>
</dbReference>
<dbReference type="InterPro" id="IPR006086">
    <property type="entry name" value="XPG-I_dom"/>
</dbReference>
<proteinExistence type="inferred from homology"/>
<evidence type="ECO:0000256" key="15">
    <source>
        <dbReference type="ARBA" id="ARBA00023242"/>
    </source>
</evidence>
<feature type="region of interest" description="Disordered" evidence="16">
    <location>
        <begin position="608"/>
        <end position="627"/>
    </location>
</feature>
<dbReference type="SMART" id="SM00484">
    <property type="entry name" value="XPGI"/>
    <property type="match status" value="1"/>
</dbReference>
<feature type="compositionally biased region" description="Basic and acidic residues" evidence="16">
    <location>
        <begin position="442"/>
        <end position="462"/>
    </location>
</feature>
<gene>
    <name evidence="19" type="ORF">QTG54_009069</name>
</gene>
<dbReference type="PANTHER" id="PTHR11081:SF65">
    <property type="entry name" value="DNA DAMAGE-INDUCIBLE PROTEIN DIN7-RELATED"/>
    <property type="match status" value="1"/>
</dbReference>
<name>A0AAD8Y6W0_9STRA</name>
<evidence type="ECO:0000256" key="14">
    <source>
        <dbReference type="ARBA" id="ARBA00023204"/>
    </source>
</evidence>
<dbReference type="InterPro" id="IPR006084">
    <property type="entry name" value="XPG/Rad2"/>
</dbReference>
<keyword evidence="11" id="KW-0267">Excision nuclease</keyword>
<comment type="subcellular location">
    <subcellularLocation>
        <location evidence="2">Nucleus</location>
    </subcellularLocation>
</comment>
<evidence type="ECO:0000256" key="11">
    <source>
        <dbReference type="ARBA" id="ARBA00022881"/>
    </source>
</evidence>
<accession>A0AAD8Y6W0</accession>
<evidence type="ECO:0000313" key="19">
    <source>
        <dbReference type="EMBL" id="KAK1740119.1"/>
    </source>
</evidence>
<dbReference type="FunFam" id="1.10.150.20:FF:000011">
    <property type="entry name" value="exonuclease 1"/>
    <property type="match status" value="1"/>
</dbReference>
<dbReference type="Gene3D" id="3.40.50.1010">
    <property type="entry name" value="5'-nuclease"/>
    <property type="match status" value="1"/>
</dbReference>
<feature type="region of interest" description="Disordered" evidence="16">
    <location>
        <begin position="435"/>
        <end position="492"/>
    </location>
</feature>
<evidence type="ECO:0000256" key="5">
    <source>
        <dbReference type="ARBA" id="ARBA00022722"/>
    </source>
</evidence>
<dbReference type="GO" id="GO:0005634">
    <property type="term" value="C:nucleus"/>
    <property type="evidence" value="ECO:0007669"/>
    <property type="project" value="UniProtKB-SubCell"/>
</dbReference>
<keyword evidence="7" id="KW-0227">DNA damage</keyword>
<dbReference type="Proteomes" id="UP001224775">
    <property type="component" value="Unassembled WGS sequence"/>
</dbReference>
<keyword evidence="6" id="KW-0479">Metal-binding</keyword>
<comment type="cofactor">
    <cofactor evidence="1">
        <name>Mg(2+)</name>
        <dbReference type="ChEBI" id="CHEBI:18420"/>
    </cofactor>
</comment>
<dbReference type="InterPro" id="IPR036279">
    <property type="entry name" value="5-3_exonuclease_C_sf"/>
</dbReference>
<dbReference type="GO" id="GO:0017108">
    <property type="term" value="F:5'-flap endonuclease activity"/>
    <property type="evidence" value="ECO:0007669"/>
    <property type="project" value="TreeGrafter"/>
</dbReference>
<dbReference type="Pfam" id="PF00752">
    <property type="entry name" value="XPG_N"/>
    <property type="match status" value="1"/>
</dbReference>
<keyword evidence="12" id="KW-0238">DNA-binding</keyword>
<sequence>MGVKGLLPCLQSITRLVSLERYRGLTVAVDAMSWLHKGVFACDVKALAKSQRDRSEESSSTPPSVDMKCINFTMRKAESLRANFGMEVILVIDGDSLPCKKEENEKRRAERDNAFQKAVAAEQGGDSRAARRFYAQSCSVTHKIRYELIKACKQAGVAFLVAPYEADAQMARMAHTGMVDLVITEDSDTLVYGCPRVLFKIDFDTNQGQEIQVMRDLGKNESPSFRNWTHDMFVFMCILSGCDYCDGIPGIGIKLAHKIVRVHRTPSKIFTALRVAGRMTRDFEDTFWIAFRTFRHQRVYCTSKQKIETLWPIAGSNHNADPNEVWPFLGGHIDPRIASRIADGTLHPATKKDWSSALRQKHKVGDRHSNENSVGEIHHRKSNRNEARRDRRSASDGKENIWHSLVYGSIDDVPRANDCNQQSKEVERTKNDMFSFFPTKGKKGDRDDRKKMNRGDKTDDVRPPLTEIYLGGLDSGNSTSKNKSKYIPPTSHKDVPIHFHEYSSRLVGKSFKPMSRKRRKETNYGSKSSRCVQKIWEKSKTQTHRADSRDVADTTVAPVDNGEKAKEDQGVSLFQKSTAVANQQRPDHDDYESGHCWGYLDSQSYVADHSSQTHHQQQRPSSSSFVDDVQHKQSQFFDCAGHDSSTHHQSSSSLFGYDNQTQPIHSDSSFTGAYTTVTAEPQDLFSTRPKEFYDNNFFAEDFSIGATATTCERNYWEDASYISKHDPIEPTLFQPTRHPVPFDSHFDSSFNAQVGIGCERFDGFGNENVEVYEEDMFSNFQVTENTHVCREEEYSHIDDGLLSDLAIMQQM</sequence>
<keyword evidence="8 19" id="KW-0378">Hydrolase</keyword>
<protein>
    <submittedName>
        <fullName evidence="19">Exonuclease 1</fullName>
        <ecNumber evidence="19">3.1.-.-</ecNumber>
    </submittedName>
</protein>
<dbReference type="PANTHER" id="PTHR11081">
    <property type="entry name" value="FLAP ENDONUCLEASE FAMILY MEMBER"/>
    <property type="match status" value="1"/>
</dbReference>
<feature type="domain" description="XPG-I" evidence="17">
    <location>
        <begin position="153"/>
        <end position="223"/>
    </location>
</feature>
<keyword evidence="20" id="KW-1185">Reference proteome</keyword>
<evidence type="ECO:0000313" key="20">
    <source>
        <dbReference type="Proteomes" id="UP001224775"/>
    </source>
</evidence>
<organism evidence="19 20">
    <name type="scientific">Skeletonema marinoi</name>
    <dbReference type="NCBI Taxonomy" id="267567"/>
    <lineage>
        <taxon>Eukaryota</taxon>
        <taxon>Sar</taxon>
        <taxon>Stramenopiles</taxon>
        <taxon>Ochrophyta</taxon>
        <taxon>Bacillariophyta</taxon>
        <taxon>Coscinodiscophyceae</taxon>
        <taxon>Thalassiosirophycidae</taxon>
        <taxon>Thalassiosirales</taxon>
        <taxon>Skeletonemataceae</taxon>
        <taxon>Skeletonema</taxon>
        <taxon>Skeletonema marinoi-dohrnii complex</taxon>
    </lineage>
</organism>
<evidence type="ECO:0000259" key="18">
    <source>
        <dbReference type="SMART" id="SM00485"/>
    </source>
</evidence>
<dbReference type="InterPro" id="IPR044752">
    <property type="entry name" value="PIN-like_EXO1"/>
</dbReference>
<evidence type="ECO:0000256" key="2">
    <source>
        <dbReference type="ARBA" id="ARBA00004123"/>
    </source>
</evidence>
<evidence type="ECO:0000256" key="10">
    <source>
        <dbReference type="ARBA" id="ARBA00022842"/>
    </source>
</evidence>
<keyword evidence="13" id="KW-0496">Mitochondrion</keyword>
<evidence type="ECO:0000259" key="17">
    <source>
        <dbReference type="SMART" id="SM00484"/>
    </source>
</evidence>
<dbReference type="AlphaFoldDB" id="A0AAD8Y6W0"/>
<evidence type="ECO:0000256" key="12">
    <source>
        <dbReference type="ARBA" id="ARBA00023125"/>
    </source>
</evidence>
<dbReference type="SUPFAM" id="SSF88723">
    <property type="entry name" value="PIN domain-like"/>
    <property type="match status" value="1"/>
</dbReference>
<evidence type="ECO:0000256" key="3">
    <source>
        <dbReference type="ARBA" id="ARBA00010563"/>
    </source>
</evidence>
<feature type="compositionally biased region" description="Polar residues" evidence="16">
    <location>
        <begin position="608"/>
        <end position="625"/>
    </location>
</feature>
<evidence type="ECO:0000256" key="4">
    <source>
        <dbReference type="ARBA" id="ARBA00022553"/>
    </source>
</evidence>
<dbReference type="InterPro" id="IPR037315">
    <property type="entry name" value="EXO1_H3TH"/>
</dbReference>
<evidence type="ECO:0000256" key="1">
    <source>
        <dbReference type="ARBA" id="ARBA00001946"/>
    </source>
</evidence>